<organism evidence="9 10">
    <name type="scientific">Hydrogenimonas thermophila</name>
    <dbReference type="NCBI Taxonomy" id="223786"/>
    <lineage>
        <taxon>Bacteria</taxon>
        <taxon>Pseudomonadati</taxon>
        <taxon>Campylobacterota</taxon>
        <taxon>Epsilonproteobacteria</taxon>
        <taxon>Campylobacterales</taxon>
        <taxon>Hydrogenimonadaceae</taxon>
        <taxon>Hydrogenimonas</taxon>
    </lineage>
</organism>
<dbReference type="NCBIfam" id="TIGR01033">
    <property type="entry name" value="YebC/PmpR family DNA-binding transcriptional regulator"/>
    <property type="match status" value="1"/>
</dbReference>
<protein>
    <recommendedName>
        <fullName evidence="6">Probable transcriptional regulatory protein SAMN05216234_10510</fullName>
    </recommendedName>
</protein>
<reference evidence="9 10" key="1">
    <citation type="submission" date="2016-10" db="EMBL/GenBank/DDBJ databases">
        <authorList>
            <person name="de Groot N.N."/>
        </authorList>
    </citation>
    <scope>NUCLEOTIDE SEQUENCE [LARGE SCALE GENOMIC DNA]</scope>
    <source>
        <strain evidence="9 10">EP1-55-1</strain>
    </source>
</reference>
<dbReference type="HAMAP" id="MF_00693">
    <property type="entry name" value="Transcrip_reg_TACO1"/>
    <property type="match status" value="1"/>
</dbReference>
<comment type="similarity">
    <text evidence="1 6">Belongs to the TACO1 family.</text>
</comment>
<dbReference type="PANTHER" id="PTHR12532:SF6">
    <property type="entry name" value="TRANSCRIPTIONAL REGULATORY PROTEIN YEBC-RELATED"/>
    <property type="match status" value="1"/>
</dbReference>
<dbReference type="InterPro" id="IPR048300">
    <property type="entry name" value="TACO1_YebC-like_2nd/3rd_dom"/>
</dbReference>
<evidence type="ECO:0000313" key="10">
    <source>
        <dbReference type="Proteomes" id="UP000199227"/>
    </source>
</evidence>
<evidence type="ECO:0000256" key="2">
    <source>
        <dbReference type="ARBA" id="ARBA00022490"/>
    </source>
</evidence>
<sequence>MAGHNKWSKVKHIKAKEDAKKGKLFTKAVRDITTAAKAGGGDPDTNAALRLAIERARAVSMPAENIQRAIDKATGNLKGVNYEEITYEGYGPGGVAIMVETMTDNKNRTVASVRHAFNKSGGSLGTSGSVSWMFEKKGIITVERSDKDDEVMEAALDNGASDIKEFDEVLVIESEPADFDTLLQAVEKVGVNILESSVGLVATNTIDVDDETAVKVEKLIDMLEEDDDVQNVYHNME</sequence>
<evidence type="ECO:0000259" key="7">
    <source>
        <dbReference type="Pfam" id="PF01709"/>
    </source>
</evidence>
<dbReference type="InterPro" id="IPR029072">
    <property type="entry name" value="YebC-like"/>
</dbReference>
<evidence type="ECO:0000259" key="8">
    <source>
        <dbReference type="Pfam" id="PF20772"/>
    </source>
</evidence>
<dbReference type="Pfam" id="PF20772">
    <property type="entry name" value="TACO1_YebC_N"/>
    <property type="match status" value="1"/>
</dbReference>
<dbReference type="InterPro" id="IPR002876">
    <property type="entry name" value="Transcrip_reg_TACO1-like"/>
</dbReference>
<evidence type="ECO:0000256" key="6">
    <source>
        <dbReference type="HAMAP-Rule" id="MF_00693"/>
    </source>
</evidence>
<dbReference type="EMBL" id="FOXB01000005">
    <property type="protein sequence ID" value="SFP04610.1"/>
    <property type="molecule type" value="Genomic_DNA"/>
</dbReference>
<dbReference type="GO" id="GO:0003677">
    <property type="term" value="F:DNA binding"/>
    <property type="evidence" value="ECO:0007669"/>
    <property type="project" value="UniProtKB-UniRule"/>
</dbReference>
<dbReference type="SUPFAM" id="SSF75625">
    <property type="entry name" value="YebC-like"/>
    <property type="match status" value="1"/>
</dbReference>
<name>A0A1I5M526_9BACT</name>
<evidence type="ECO:0000256" key="4">
    <source>
        <dbReference type="ARBA" id="ARBA00023125"/>
    </source>
</evidence>
<dbReference type="GO" id="GO:0006355">
    <property type="term" value="P:regulation of DNA-templated transcription"/>
    <property type="evidence" value="ECO:0007669"/>
    <property type="project" value="UniProtKB-UniRule"/>
</dbReference>
<dbReference type="FunFam" id="1.10.10.200:FF:000002">
    <property type="entry name" value="Probable transcriptional regulatory protein CLM62_37755"/>
    <property type="match status" value="1"/>
</dbReference>
<feature type="domain" description="TACO1/YebC-like second and third" evidence="7">
    <location>
        <begin position="82"/>
        <end position="236"/>
    </location>
</feature>
<dbReference type="STRING" id="223786.SAMN05216234_10510"/>
<dbReference type="Proteomes" id="UP000199227">
    <property type="component" value="Unassembled WGS sequence"/>
</dbReference>
<keyword evidence="5 6" id="KW-0804">Transcription</keyword>
<dbReference type="Gene3D" id="1.10.10.200">
    <property type="match status" value="1"/>
</dbReference>
<evidence type="ECO:0000256" key="1">
    <source>
        <dbReference type="ARBA" id="ARBA00008724"/>
    </source>
</evidence>
<dbReference type="OrthoDB" id="9781053at2"/>
<keyword evidence="10" id="KW-1185">Reference proteome</keyword>
<evidence type="ECO:0000313" key="9">
    <source>
        <dbReference type="EMBL" id="SFP04610.1"/>
    </source>
</evidence>
<dbReference type="AlphaFoldDB" id="A0A1I5M526"/>
<dbReference type="InterPro" id="IPR017856">
    <property type="entry name" value="Integrase-like_N"/>
</dbReference>
<dbReference type="InterPro" id="IPR026564">
    <property type="entry name" value="Transcrip_reg_TACO1-like_dom3"/>
</dbReference>
<gene>
    <name evidence="9" type="ORF">SAMN05216234_10510</name>
</gene>
<dbReference type="RefSeq" id="WP_092910930.1">
    <property type="nucleotide sequence ID" value="NZ_FOXB01000005.1"/>
</dbReference>
<keyword evidence="4 6" id="KW-0238">DNA-binding</keyword>
<dbReference type="NCBIfam" id="NF001030">
    <property type="entry name" value="PRK00110.1"/>
    <property type="match status" value="1"/>
</dbReference>
<dbReference type="Pfam" id="PF01709">
    <property type="entry name" value="Transcrip_reg"/>
    <property type="match status" value="1"/>
</dbReference>
<dbReference type="Gene3D" id="3.30.70.980">
    <property type="match status" value="2"/>
</dbReference>
<dbReference type="GO" id="GO:0005829">
    <property type="term" value="C:cytosol"/>
    <property type="evidence" value="ECO:0007669"/>
    <property type="project" value="TreeGrafter"/>
</dbReference>
<feature type="domain" description="TACO1/YebC-like N-terminal" evidence="8">
    <location>
        <begin position="5"/>
        <end position="76"/>
    </location>
</feature>
<dbReference type="NCBIfam" id="NF009044">
    <property type="entry name" value="PRK12378.1"/>
    <property type="match status" value="1"/>
</dbReference>
<evidence type="ECO:0000256" key="3">
    <source>
        <dbReference type="ARBA" id="ARBA00023015"/>
    </source>
</evidence>
<dbReference type="InterPro" id="IPR049083">
    <property type="entry name" value="TACO1_YebC_N"/>
</dbReference>
<accession>A0A1I5M526</accession>
<evidence type="ECO:0000256" key="5">
    <source>
        <dbReference type="ARBA" id="ARBA00023163"/>
    </source>
</evidence>
<keyword evidence="2 6" id="KW-0963">Cytoplasm</keyword>
<dbReference type="PANTHER" id="PTHR12532">
    <property type="entry name" value="TRANSLATIONAL ACTIVATOR OF CYTOCHROME C OXIDASE 1"/>
    <property type="match status" value="1"/>
</dbReference>
<proteinExistence type="inferred from homology"/>
<keyword evidence="3 6" id="KW-0805">Transcription regulation</keyword>
<comment type="subcellular location">
    <subcellularLocation>
        <location evidence="6">Cytoplasm</location>
    </subcellularLocation>
</comment>